<name>A0A7X4GTF1_9BURK</name>
<evidence type="ECO:0000313" key="2">
    <source>
        <dbReference type="Proteomes" id="UP000450012"/>
    </source>
</evidence>
<dbReference type="RefSeq" id="WP_161015856.1">
    <property type="nucleotide sequence ID" value="NZ_WWCK01000006.1"/>
</dbReference>
<reference evidence="1 2" key="1">
    <citation type="submission" date="2019-12" db="EMBL/GenBank/DDBJ databases">
        <title>Novel species isolated from a subtropical stream in China.</title>
        <authorList>
            <person name="Lu H."/>
        </authorList>
    </citation>
    <scope>NUCLEOTIDE SEQUENCE [LARGE SCALE GENOMIC DNA]</scope>
    <source>
        <strain evidence="1 2">FT55W</strain>
    </source>
</reference>
<organism evidence="1 2">
    <name type="scientific">Duganella rivi</name>
    <dbReference type="NCBI Taxonomy" id="2666083"/>
    <lineage>
        <taxon>Bacteria</taxon>
        <taxon>Pseudomonadati</taxon>
        <taxon>Pseudomonadota</taxon>
        <taxon>Betaproteobacteria</taxon>
        <taxon>Burkholderiales</taxon>
        <taxon>Oxalobacteraceae</taxon>
        <taxon>Telluria group</taxon>
        <taxon>Duganella</taxon>
    </lineage>
</organism>
<dbReference type="Proteomes" id="UP000450012">
    <property type="component" value="Unassembled WGS sequence"/>
</dbReference>
<gene>
    <name evidence="1" type="ORF">GTP45_21305</name>
</gene>
<dbReference type="AlphaFoldDB" id="A0A7X4GTF1"/>
<evidence type="ECO:0000313" key="1">
    <source>
        <dbReference type="EMBL" id="MYM69357.1"/>
    </source>
</evidence>
<sequence>MRSKKDTNSTVLPVSETGIAAVRERCRQLVRRRAMLSAGVAAVPIPGLDVVTDLRLFAMLIDDINQEFGLSEQQIGRMQPKFRMLAYEAALGVGGMLVGKLVTREVVMQVLRRTGFKVAARQAGKLVPLAGQLASAGIGFFAFRQIGYQHVEACAKVAQELLAAGVHQPPA</sequence>
<evidence type="ECO:0008006" key="3">
    <source>
        <dbReference type="Google" id="ProtNLM"/>
    </source>
</evidence>
<keyword evidence="2" id="KW-1185">Reference proteome</keyword>
<dbReference type="EMBL" id="WWCK01000006">
    <property type="protein sequence ID" value="MYM69357.1"/>
    <property type="molecule type" value="Genomic_DNA"/>
</dbReference>
<proteinExistence type="predicted"/>
<comment type="caution">
    <text evidence="1">The sequence shown here is derived from an EMBL/GenBank/DDBJ whole genome shotgun (WGS) entry which is preliminary data.</text>
</comment>
<protein>
    <recommendedName>
        <fullName evidence="3">DUF697 domain-containing protein</fullName>
    </recommendedName>
</protein>
<accession>A0A7X4GTF1</accession>